<dbReference type="Proteomes" id="UP000781173">
    <property type="component" value="Unassembled WGS sequence"/>
</dbReference>
<organism evidence="1 2">
    <name type="scientific">Candidatus Dojkabacteria bacterium</name>
    <dbReference type="NCBI Taxonomy" id="2099670"/>
    <lineage>
        <taxon>Bacteria</taxon>
        <taxon>Candidatus Dojkabacteria</taxon>
    </lineage>
</organism>
<protein>
    <submittedName>
        <fullName evidence="1">Uncharacterized protein</fullName>
    </submittedName>
</protein>
<dbReference type="EMBL" id="JACFOF010000009">
    <property type="protein sequence ID" value="MBW7953885.1"/>
    <property type="molecule type" value="Genomic_DNA"/>
</dbReference>
<evidence type="ECO:0000313" key="2">
    <source>
        <dbReference type="Proteomes" id="UP000781173"/>
    </source>
</evidence>
<comment type="caution">
    <text evidence="1">The sequence shown here is derived from an EMBL/GenBank/DDBJ whole genome shotgun (WGS) entry which is preliminary data.</text>
</comment>
<dbReference type="AlphaFoldDB" id="A0A952AKI6"/>
<sequence length="158" mass="18926">MLLIFDPRIEELMIKHLGFNELRLVDMKRTYREALEKIQVDELFQYIEENNLEEESQFIDSLCEDTDDRSKQVENLERLYTYIFECNIKHPQYRDRVEQKIRKINQDLIDTLFDNLPAEAMAEIAAMFVDDINIMLTIKKANPSFELPDRLNQFVDSK</sequence>
<name>A0A952AKI6_9BACT</name>
<proteinExistence type="predicted"/>
<evidence type="ECO:0000313" key="1">
    <source>
        <dbReference type="EMBL" id="MBW7953885.1"/>
    </source>
</evidence>
<gene>
    <name evidence="1" type="ORF">H3C67_03785</name>
</gene>
<accession>A0A952AKI6</accession>
<reference evidence="1" key="1">
    <citation type="journal article" date="2022" name="ISME J.">
        <title>A general approach to explore prokaryotic protein glycosylation reveals the unique surface layer modulation of an anammox bacterium.</title>
        <authorList>
            <person name="Pabst M."/>
            <person name="Grouzdev D.S."/>
            <person name="Lawson C.E."/>
            <person name="Kleikamp H.B.C."/>
            <person name="de Ram C."/>
            <person name="Louwen R."/>
            <person name="Lin Y.M."/>
            <person name="Lucker S."/>
            <person name="van Loosdrecht M.C.M."/>
            <person name="Laureni M."/>
        </authorList>
    </citation>
    <scope>NUCLEOTIDE SEQUENCE</scope>
    <source>
        <strain evidence="1">BROCD043</strain>
    </source>
</reference>